<dbReference type="STRING" id="93684.SAMN05421853_106127"/>
<evidence type="ECO:0000313" key="2">
    <source>
        <dbReference type="Proteomes" id="UP000243106"/>
    </source>
</evidence>
<evidence type="ECO:0000313" key="1">
    <source>
        <dbReference type="EMBL" id="SFQ45915.1"/>
    </source>
</evidence>
<organism evidence="1 2">
    <name type="scientific">Roseivivax halotolerans</name>
    <dbReference type="NCBI Taxonomy" id="93684"/>
    <lineage>
        <taxon>Bacteria</taxon>
        <taxon>Pseudomonadati</taxon>
        <taxon>Pseudomonadota</taxon>
        <taxon>Alphaproteobacteria</taxon>
        <taxon>Rhodobacterales</taxon>
        <taxon>Roseobacteraceae</taxon>
        <taxon>Roseivivax</taxon>
    </lineage>
</organism>
<dbReference type="RefSeq" id="WP_175497532.1">
    <property type="nucleotide sequence ID" value="NZ_FOXV01000006.1"/>
</dbReference>
<accession>A0A1I5YP98</accession>
<dbReference type="AlphaFoldDB" id="A0A1I5YP98"/>
<protein>
    <recommendedName>
        <fullName evidence="3">DUF2125 domain-containing protein</fullName>
    </recommendedName>
</protein>
<dbReference type="InterPro" id="IPR018666">
    <property type="entry name" value="DUF2125"/>
</dbReference>
<sequence length="309" mass="33222">MKRLTLAVILAALLWSGLWVWQARALRAEIDTWFEARRAEGWTAEASEIAVRGFPNRLDARFSDLVLAPEDGPRWQVPELQVMRLVYRPNHLIVAASGEQIVERGGTTWRIDGEGLRASAVWQEGRLDRVAAESGAISLAHNEAGSVHLAQMTAALQSSGGPEMWRAAFNAYPAESADAAATDARVTLNAMLGTSDPTDPRTLREIDLSTLEYADGAGRVALSGPLSFGSDGRATGTLALRAEDWEALLEEAQESGRLPAILVPPLQNVLSVLGRISGGGNPSAELRIDDGRVRLGPLPLGRIPALPRS</sequence>
<evidence type="ECO:0008006" key="3">
    <source>
        <dbReference type="Google" id="ProtNLM"/>
    </source>
</evidence>
<keyword evidence="2" id="KW-1185">Reference proteome</keyword>
<name>A0A1I5YP98_9RHOB</name>
<gene>
    <name evidence="1" type="ORF">SAMN05421853_106127</name>
</gene>
<proteinExistence type="predicted"/>
<reference evidence="2" key="1">
    <citation type="submission" date="2016-10" db="EMBL/GenBank/DDBJ databases">
        <authorList>
            <person name="Varghese N."/>
            <person name="Submissions S."/>
        </authorList>
    </citation>
    <scope>NUCLEOTIDE SEQUENCE [LARGE SCALE GENOMIC DNA]</scope>
    <source>
        <strain evidence="2">JCM 10271</strain>
    </source>
</reference>
<dbReference type="Pfam" id="PF09898">
    <property type="entry name" value="DUF2125"/>
    <property type="match status" value="1"/>
</dbReference>
<dbReference type="EMBL" id="FOXV01000006">
    <property type="protein sequence ID" value="SFQ45915.1"/>
    <property type="molecule type" value="Genomic_DNA"/>
</dbReference>
<dbReference type="Proteomes" id="UP000243106">
    <property type="component" value="Unassembled WGS sequence"/>
</dbReference>